<evidence type="ECO:0000256" key="4">
    <source>
        <dbReference type="ARBA" id="ARBA00023004"/>
    </source>
</evidence>
<dbReference type="SUPFAM" id="SSF51905">
    <property type="entry name" value="FAD/NAD(P)-binding domain"/>
    <property type="match status" value="1"/>
</dbReference>
<comment type="caution">
    <text evidence="7">The sequence shown here is derived from an EMBL/GenBank/DDBJ whole genome shotgun (WGS) entry which is preliminary data.</text>
</comment>
<dbReference type="Gene3D" id="3.50.50.60">
    <property type="entry name" value="FAD/NAD(P)-binding domain"/>
    <property type="match status" value="2"/>
</dbReference>
<keyword evidence="1" id="KW-0004">4Fe-4S</keyword>
<proteinExistence type="predicted"/>
<dbReference type="InterPro" id="IPR036188">
    <property type="entry name" value="FAD/NAD-bd_sf"/>
</dbReference>
<keyword evidence="8" id="KW-1185">Reference proteome</keyword>
<keyword evidence="4" id="KW-0408">Iron</keyword>
<dbReference type="Pfam" id="PF12831">
    <property type="entry name" value="FAD_oxidored"/>
    <property type="match status" value="1"/>
</dbReference>
<evidence type="ECO:0000256" key="2">
    <source>
        <dbReference type="ARBA" id="ARBA00022723"/>
    </source>
</evidence>
<dbReference type="OrthoDB" id="9758544at2"/>
<dbReference type="InterPro" id="IPR039650">
    <property type="entry name" value="HdrA-like"/>
</dbReference>
<keyword evidence="2" id="KW-0479">Metal-binding</keyword>
<keyword evidence="3" id="KW-0560">Oxidoreductase</keyword>
<evidence type="ECO:0000259" key="6">
    <source>
        <dbReference type="PROSITE" id="PS51379"/>
    </source>
</evidence>
<dbReference type="Proteomes" id="UP000276223">
    <property type="component" value="Unassembled WGS sequence"/>
</dbReference>
<dbReference type="EMBL" id="RJVA01000010">
    <property type="protein sequence ID" value="ROR01850.1"/>
    <property type="molecule type" value="Genomic_DNA"/>
</dbReference>
<reference evidence="7 8" key="1">
    <citation type="submission" date="2018-11" db="EMBL/GenBank/DDBJ databases">
        <title>Genomic Encyclopedia of Type Strains, Phase IV (KMG-IV): sequencing the most valuable type-strain genomes for metagenomic binning, comparative biology and taxonomic classification.</title>
        <authorList>
            <person name="Goeker M."/>
        </authorList>
    </citation>
    <scope>NUCLEOTIDE SEQUENCE [LARGE SCALE GENOMIC DNA]</scope>
    <source>
        <strain evidence="7 8">DSM 22027</strain>
    </source>
</reference>
<evidence type="ECO:0000313" key="7">
    <source>
        <dbReference type="EMBL" id="ROR01850.1"/>
    </source>
</evidence>
<evidence type="ECO:0000256" key="5">
    <source>
        <dbReference type="ARBA" id="ARBA00023014"/>
    </source>
</evidence>
<dbReference type="Gene3D" id="3.30.70.20">
    <property type="match status" value="1"/>
</dbReference>
<evidence type="ECO:0000256" key="1">
    <source>
        <dbReference type="ARBA" id="ARBA00022485"/>
    </source>
</evidence>
<dbReference type="Gene3D" id="3.40.50.720">
    <property type="entry name" value="NAD(P)-binding Rossmann-like Domain"/>
    <property type="match status" value="1"/>
</dbReference>
<dbReference type="PROSITE" id="PS51379">
    <property type="entry name" value="4FE4S_FER_2"/>
    <property type="match status" value="1"/>
</dbReference>
<organism evidence="7 8">
    <name type="scientific">Desulfosoma caldarium</name>
    <dbReference type="NCBI Taxonomy" id="610254"/>
    <lineage>
        <taxon>Bacteria</taxon>
        <taxon>Pseudomonadati</taxon>
        <taxon>Thermodesulfobacteriota</taxon>
        <taxon>Syntrophobacteria</taxon>
        <taxon>Syntrophobacterales</taxon>
        <taxon>Syntrophobacteraceae</taxon>
        <taxon>Desulfosoma</taxon>
    </lineage>
</organism>
<gene>
    <name evidence="7" type="ORF">EDC27_1043</name>
</gene>
<dbReference type="PANTHER" id="PTHR43498:SF1">
    <property type="entry name" value="COB--COM HETERODISULFIDE REDUCTASE IRON-SULFUR SUBUNIT A"/>
    <property type="match status" value="1"/>
</dbReference>
<name>A0A3N1VIV7_9BACT</name>
<dbReference type="PRINTS" id="PR00368">
    <property type="entry name" value="FADPNR"/>
</dbReference>
<evidence type="ECO:0000313" key="8">
    <source>
        <dbReference type="Proteomes" id="UP000276223"/>
    </source>
</evidence>
<feature type="domain" description="4Fe-4S ferredoxin-type" evidence="6">
    <location>
        <begin position="99"/>
        <end position="128"/>
    </location>
</feature>
<dbReference type="AlphaFoldDB" id="A0A3N1VIV7"/>
<dbReference type="GO" id="GO:0046872">
    <property type="term" value="F:metal ion binding"/>
    <property type="evidence" value="ECO:0007669"/>
    <property type="project" value="UniProtKB-KW"/>
</dbReference>
<sequence>MANTVTQSIMVVGGGMSGMSAAIEAAEAGYEVFLVEKNPYLGGRVAQLHQYFPKLCPPYCGLEINFRRIKDNPKVKVFTMAEVTHIRGVEGDFDVTVKISPRYVNEKCTACGKCAEACSLEIQNPFNYNMDTVKAAYLPHEMAFPMRYVLDPSLVGSAEAQKVKDACPYDAIELDMAEKTMELKVGSIVWATGWKPYDIKKLENYGAGAYANVITNVQMERLAAWNGPTQGKILRPSDGQPPKTVAFVQCAGSRDENHLPFCSGICCLASLKQATYVREQLPEATVYFFYIDVRATDRLEDFVQRVKADDKLIFFKGKVAKITEDGATKNLVCRVENTMTEELHEIPVDLVVLATGMQPNTSESPLPTPVPYDEYGFVASMDAMPGIYAAGTTRTPCNVAESVADGTAAALKAIQSVVRR</sequence>
<dbReference type="RefSeq" id="WP_123289534.1">
    <property type="nucleotide sequence ID" value="NZ_RJVA01000010.1"/>
</dbReference>
<protein>
    <submittedName>
        <fullName evidence="7">Putative adenylylsulfate reductase-associated electron transfer protein QmoA</fullName>
    </submittedName>
</protein>
<dbReference type="GO" id="GO:0051539">
    <property type="term" value="F:4 iron, 4 sulfur cluster binding"/>
    <property type="evidence" value="ECO:0007669"/>
    <property type="project" value="UniProtKB-KW"/>
</dbReference>
<accession>A0A3N1VIV7</accession>
<dbReference type="PANTHER" id="PTHR43498">
    <property type="entry name" value="FERREDOXIN:COB-COM HETERODISULFIDE REDUCTASE SUBUNIT A"/>
    <property type="match status" value="1"/>
</dbReference>
<evidence type="ECO:0000256" key="3">
    <source>
        <dbReference type="ARBA" id="ARBA00023002"/>
    </source>
</evidence>
<keyword evidence="5" id="KW-0411">Iron-sulfur</keyword>
<dbReference type="GO" id="GO:0016491">
    <property type="term" value="F:oxidoreductase activity"/>
    <property type="evidence" value="ECO:0007669"/>
    <property type="project" value="UniProtKB-KW"/>
</dbReference>
<dbReference type="InterPro" id="IPR017896">
    <property type="entry name" value="4Fe4S_Fe-S-bd"/>
</dbReference>